<proteinExistence type="predicted"/>
<evidence type="ECO:0000313" key="3">
    <source>
        <dbReference type="Proteomes" id="UP001207337"/>
    </source>
</evidence>
<sequence>MMINVVIDTNVLISALRSNRGASFKLISLIGTGKFDISLSVPLLLEYEAVSKRKKFDHLIETDIDDLLNYLCNVADKRDIFFLWRPFLKDPKDDMILELAVEAGCEYIITYNLDDFKGVEQFGVEAITPKQFLIKIGEL</sequence>
<dbReference type="InterPro" id="IPR002716">
    <property type="entry name" value="PIN_dom"/>
</dbReference>
<name>A0ABT3Q1P3_9BACT</name>
<evidence type="ECO:0000313" key="2">
    <source>
        <dbReference type="EMBL" id="MCW9714040.1"/>
    </source>
</evidence>
<keyword evidence="3" id="KW-1185">Reference proteome</keyword>
<dbReference type="PANTHER" id="PTHR34610">
    <property type="entry name" value="SSL7007 PROTEIN"/>
    <property type="match status" value="1"/>
</dbReference>
<dbReference type="Gene3D" id="3.40.50.1010">
    <property type="entry name" value="5'-nuclease"/>
    <property type="match status" value="1"/>
</dbReference>
<dbReference type="PANTHER" id="PTHR34610:SF3">
    <property type="entry name" value="SSL7007 PROTEIN"/>
    <property type="match status" value="1"/>
</dbReference>
<dbReference type="Proteomes" id="UP001207337">
    <property type="component" value="Unassembled WGS sequence"/>
</dbReference>
<dbReference type="Pfam" id="PF13470">
    <property type="entry name" value="PIN_3"/>
    <property type="match status" value="1"/>
</dbReference>
<accession>A0ABT3Q1P3</accession>
<dbReference type="EMBL" id="JAJNDC010000004">
    <property type="protein sequence ID" value="MCW9714040.1"/>
    <property type="molecule type" value="Genomic_DNA"/>
</dbReference>
<dbReference type="InterPro" id="IPR029060">
    <property type="entry name" value="PIN-like_dom_sf"/>
</dbReference>
<protein>
    <submittedName>
        <fullName evidence="2">Toxin-antitoxin system toxin component, PIN family</fullName>
    </submittedName>
</protein>
<dbReference type="SMART" id="SM00670">
    <property type="entry name" value="PINc"/>
    <property type="match status" value="1"/>
</dbReference>
<organism evidence="2 3">
    <name type="scientific">Fodinibius salicampi</name>
    <dbReference type="NCBI Taxonomy" id="1920655"/>
    <lineage>
        <taxon>Bacteria</taxon>
        <taxon>Pseudomonadati</taxon>
        <taxon>Balneolota</taxon>
        <taxon>Balneolia</taxon>
        <taxon>Balneolales</taxon>
        <taxon>Balneolaceae</taxon>
        <taxon>Fodinibius</taxon>
    </lineage>
</organism>
<dbReference type="InterPro" id="IPR002850">
    <property type="entry name" value="PIN_toxin-like"/>
</dbReference>
<comment type="caution">
    <text evidence="2">The sequence shown here is derived from an EMBL/GenBank/DDBJ whole genome shotgun (WGS) entry which is preliminary data.</text>
</comment>
<evidence type="ECO:0000259" key="1">
    <source>
        <dbReference type="SMART" id="SM00670"/>
    </source>
</evidence>
<dbReference type="RefSeq" id="WP_265791097.1">
    <property type="nucleotide sequence ID" value="NZ_BAABRS010000004.1"/>
</dbReference>
<gene>
    <name evidence="2" type="ORF">LQ318_14100</name>
</gene>
<reference evidence="2 3" key="1">
    <citation type="submission" date="2021-11" db="EMBL/GenBank/DDBJ databases">
        <title>Aliifidinibius sp. nov., a new bacterium isolated from saline soil.</title>
        <authorList>
            <person name="Galisteo C."/>
            <person name="De La Haba R."/>
            <person name="Sanchez-Porro C."/>
            <person name="Ventosa A."/>
        </authorList>
    </citation>
    <scope>NUCLEOTIDE SEQUENCE [LARGE SCALE GENOMIC DNA]</scope>
    <source>
        <strain evidence="2 3">KACC 190600</strain>
    </source>
</reference>
<dbReference type="SUPFAM" id="SSF88723">
    <property type="entry name" value="PIN domain-like"/>
    <property type="match status" value="1"/>
</dbReference>
<feature type="domain" description="PIN" evidence="1">
    <location>
        <begin position="3"/>
        <end position="117"/>
    </location>
</feature>
<dbReference type="NCBIfam" id="TIGR00305">
    <property type="entry name" value="putative toxin-antitoxin system toxin component, PIN family"/>
    <property type="match status" value="1"/>
</dbReference>